<evidence type="ECO:0000259" key="5">
    <source>
        <dbReference type="PROSITE" id="PS51379"/>
    </source>
</evidence>
<dbReference type="Proteomes" id="UP001141422">
    <property type="component" value="Unassembled WGS sequence"/>
</dbReference>
<protein>
    <submittedName>
        <fullName evidence="6">4Fe-4S binding protein</fullName>
    </submittedName>
</protein>
<organism evidence="6 7">
    <name type="scientific">Methanocorpusculum petauri</name>
    <dbReference type="NCBI Taxonomy" id="3002863"/>
    <lineage>
        <taxon>Archaea</taxon>
        <taxon>Methanobacteriati</taxon>
        <taxon>Methanobacteriota</taxon>
        <taxon>Stenosarchaea group</taxon>
        <taxon>Methanomicrobia</taxon>
        <taxon>Methanomicrobiales</taxon>
        <taxon>Methanocorpusculaceae</taxon>
        <taxon>Methanocorpusculum</taxon>
    </lineage>
</organism>
<evidence type="ECO:0000313" key="7">
    <source>
        <dbReference type="Proteomes" id="UP001141422"/>
    </source>
</evidence>
<evidence type="ECO:0000256" key="2">
    <source>
        <dbReference type="ARBA" id="ARBA00022723"/>
    </source>
</evidence>
<dbReference type="NCBIfam" id="NF006221">
    <property type="entry name" value="PRK08348.1"/>
    <property type="match status" value="1"/>
</dbReference>
<keyword evidence="2" id="KW-0479">Metal-binding</keyword>
<evidence type="ECO:0000256" key="1">
    <source>
        <dbReference type="ARBA" id="ARBA00022485"/>
    </source>
</evidence>
<dbReference type="PROSITE" id="PS51379">
    <property type="entry name" value="4FE4S_FER_2"/>
    <property type="match status" value="2"/>
</dbReference>
<dbReference type="PANTHER" id="PTHR24960">
    <property type="entry name" value="PHOTOSYSTEM I IRON-SULFUR CENTER-RELATED"/>
    <property type="match status" value="1"/>
</dbReference>
<accession>A0ABT4IIP0</accession>
<feature type="domain" description="4Fe-4S ferredoxin-type" evidence="5">
    <location>
        <begin position="58"/>
        <end position="87"/>
    </location>
</feature>
<gene>
    <name evidence="6" type="ORF">O0S10_10340</name>
</gene>
<sequence length="154" mass="16815">MAGLPMLREILVQSVKKPVTNLFPAVRLPKSITGFLGSVAEGKAAVVPPVETPPAFRGRIVYDRDACNGCGLCLKVCPAHAIEQVVYPPVTVRMTDAEGNVSEKVKKEKRVRIYVSSCIFCGQCTDICSRDALRMGDAFLIATEDRFAEEQIVE</sequence>
<dbReference type="PROSITE" id="PS00198">
    <property type="entry name" value="4FE4S_FER_1"/>
    <property type="match status" value="1"/>
</dbReference>
<evidence type="ECO:0000313" key="6">
    <source>
        <dbReference type="EMBL" id="MCZ0861606.1"/>
    </source>
</evidence>
<reference evidence="6" key="1">
    <citation type="submission" date="2022-12" db="EMBL/GenBank/DDBJ databases">
        <title>Isolation and characterisation of novel Methanocorpusculum spp. from native Australian herbivores indicates the genus is ancestrally host-associated.</title>
        <authorList>
            <person name="Volmer J.G."/>
            <person name="Soo R.M."/>
            <person name="Evans P.N."/>
            <person name="Hoedt E.C."/>
            <person name="Astorga Alsina A.L."/>
            <person name="Woodcroft B.J."/>
            <person name="Tyson G.W."/>
            <person name="Hugenholtz P."/>
            <person name="Morrison M."/>
        </authorList>
    </citation>
    <scope>NUCLEOTIDE SEQUENCE</scope>
    <source>
        <strain evidence="6">MG</strain>
    </source>
</reference>
<feature type="domain" description="4Fe-4S ferredoxin-type" evidence="5">
    <location>
        <begin position="109"/>
        <end position="138"/>
    </location>
</feature>
<name>A0ABT4IIP0_9EURY</name>
<comment type="caution">
    <text evidence="6">The sequence shown here is derived from an EMBL/GenBank/DDBJ whole genome shotgun (WGS) entry which is preliminary data.</text>
</comment>
<dbReference type="PANTHER" id="PTHR24960:SF79">
    <property type="entry name" value="PHOTOSYSTEM I IRON-SULFUR CENTER"/>
    <property type="match status" value="1"/>
</dbReference>
<keyword evidence="3" id="KW-0408">Iron</keyword>
<dbReference type="InterPro" id="IPR050157">
    <property type="entry name" value="PSI_iron-sulfur_center"/>
</dbReference>
<keyword evidence="4" id="KW-0411">Iron-sulfur</keyword>
<dbReference type="Gene3D" id="3.30.70.3270">
    <property type="match status" value="1"/>
</dbReference>
<keyword evidence="1" id="KW-0004">4Fe-4S</keyword>
<dbReference type="InterPro" id="IPR017900">
    <property type="entry name" value="4Fe4S_Fe_S_CS"/>
</dbReference>
<dbReference type="InterPro" id="IPR017896">
    <property type="entry name" value="4Fe4S_Fe-S-bd"/>
</dbReference>
<evidence type="ECO:0000256" key="3">
    <source>
        <dbReference type="ARBA" id="ARBA00023004"/>
    </source>
</evidence>
<evidence type="ECO:0000256" key="4">
    <source>
        <dbReference type="ARBA" id="ARBA00023014"/>
    </source>
</evidence>
<dbReference type="EMBL" id="JAPTGB010000037">
    <property type="protein sequence ID" value="MCZ0861606.1"/>
    <property type="molecule type" value="Genomic_DNA"/>
</dbReference>
<dbReference type="Pfam" id="PF13237">
    <property type="entry name" value="Fer4_10"/>
    <property type="match status" value="1"/>
</dbReference>
<dbReference type="SUPFAM" id="SSF54862">
    <property type="entry name" value="4Fe-4S ferredoxins"/>
    <property type="match status" value="1"/>
</dbReference>
<proteinExistence type="predicted"/>
<keyword evidence="7" id="KW-1185">Reference proteome</keyword>
<dbReference type="RefSeq" id="WP_268925800.1">
    <property type="nucleotide sequence ID" value="NZ_JAPTGB010000037.1"/>
</dbReference>